<dbReference type="Proteomes" id="UP001234178">
    <property type="component" value="Unassembled WGS sequence"/>
</dbReference>
<sequence length="91" mass="10179">MVSGHELLSFPPIFTTRRVWLLNKESGTAVVQVRKQQLVASITLAASTLGFKRVENGQRPSAQPRQDINPRQLQIYQYTAALICPKAECVL</sequence>
<gene>
    <name evidence="1" type="ORF">OUZ56_004351</name>
</gene>
<evidence type="ECO:0000313" key="1">
    <source>
        <dbReference type="EMBL" id="KAK4002529.1"/>
    </source>
</evidence>
<dbReference type="EMBL" id="JAOYFB010000001">
    <property type="protein sequence ID" value="KAK4002529.1"/>
    <property type="molecule type" value="Genomic_DNA"/>
</dbReference>
<accession>A0ABQ9YPP0</accession>
<comment type="caution">
    <text evidence="1">The sequence shown here is derived from an EMBL/GenBank/DDBJ whole genome shotgun (WGS) entry which is preliminary data.</text>
</comment>
<evidence type="ECO:0000313" key="2">
    <source>
        <dbReference type="Proteomes" id="UP001234178"/>
    </source>
</evidence>
<protein>
    <submittedName>
        <fullName evidence="1">Uncharacterized protein</fullName>
    </submittedName>
</protein>
<name>A0ABQ9YPP0_9CRUS</name>
<reference evidence="1 2" key="1">
    <citation type="journal article" date="2023" name="Nucleic Acids Res.">
        <title>The hologenome of Daphnia magna reveals possible DNA methylation and microbiome-mediated evolution of the host genome.</title>
        <authorList>
            <person name="Chaturvedi A."/>
            <person name="Li X."/>
            <person name="Dhandapani V."/>
            <person name="Marshall H."/>
            <person name="Kissane S."/>
            <person name="Cuenca-Cambronero M."/>
            <person name="Asole G."/>
            <person name="Calvet F."/>
            <person name="Ruiz-Romero M."/>
            <person name="Marangio P."/>
            <person name="Guigo R."/>
            <person name="Rago D."/>
            <person name="Mirbahai L."/>
            <person name="Eastwood N."/>
            <person name="Colbourne J.K."/>
            <person name="Zhou J."/>
            <person name="Mallon E."/>
            <person name="Orsini L."/>
        </authorList>
    </citation>
    <scope>NUCLEOTIDE SEQUENCE [LARGE SCALE GENOMIC DNA]</scope>
    <source>
        <strain evidence="1">LRV0_1</strain>
    </source>
</reference>
<organism evidence="1 2">
    <name type="scientific">Daphnia magna</name>
    <dbReference type="NCBI Taxonomy" id="35525"/>
    <lineage>
        <taxon>Eukaryota</taxon>
        <taxon>Metazoa</taxon>
        <taxon>Ecdysozoa</taxon>
        <taxon>Arthropoda</taxon>
        <taxon>Crustacea</taxon>
        <taxon>Branchiopoda</taxon>
        <taxon>Diplostraca</taxon>
        <taxon>Cladocera</taxon>
        <taxon>Anomopoda</taxon>
        <taxon>Daphniidae</taxon>
        <taxon>Daphnia</taxon>
    </lineage>
</organism>
<keyword evidence="2" id="KW-1185">Reference proteome</keyword>
<proteinExistence type="predicted"/>